<dbReference type="InterPro" id="IPR000835">
    <property type="entry name" value="HTH_MarR-typ"/>
</dbReference>
<gene>
    <name evidence="2" type="primary">slyA_9</name>
    <name evidence="2" type="ORF">GALL_223620</name>
</gene>
<accession>A0A1J5RHW9</accession>
<proteinExistence type="predicted"/>
<organism evidence="2">
    <name type="scientific">mine drainage metagenome</name>
    <dbReference type="NCBI Taxonomy" id="410659"/>
    <lineage>
        <taxon>unclassified sequences</taxon>
        <taxon>metagenomes</taxon>
        <taxon>ecological metagenomes</taxon>
    </lineage>
</organism>
<dbReference type="EMBL" id="MLJW01000162">
    <property type="protein sequence ID" value="OIQ95686.1"/>
    <property type="molecule type" value="Genomic_DNA"/>
</dbReference>
<evidence type="ECO:0000259" key="1">
    <source>
        <dbReference type="PROSITE" id="PS50995"/>
    </source>
</evidence>
<dbReference type="InterPro" id="IPR036390">
    <property type="entry name" value="WH_DNA-bd_sf"/>
</dbReference>
<dbReference type="AlphaFoldDB" id="A0A1J5RHW9"/>
<name>A0A1J5RHW9_9ZZZZ</name>
<protein>
    <submittedName>
        <fullName evidence="2">Transcriptional regulator SlyA</fullName>
    </submittedName>
</protein>
<comment type="caution">
    <text evidence="2">The sequence shown here is derived from an EMBL/GenBank/DDBJ whole genome shotgun (WGS) entry which is preliminary data.</text>
</comment>
<feature type="domain" description="HTH marR-type" evidence="1">
    <location>
        <begin position="1"/>
        <end position="137"/>
    </location>
</feature>
<dbReference type="PROSITE" id="PS50995">
    <property type="entry name" value="HTH_MARR_2"/>
    <property type="match status" value="1"/>
</dbReference>
<dbReference type="InterPro" id="IPR039422">
    <property type="entry name" value="MarR/SlyA-like"/>
</dbReference>
<dbReference type="PANTHER" id="PTHR33164:SF43">
    <property type="entry name" value="HTH-TYPE TRANSCRIPTIONAL REPRESSOR YETL"/>
    <property type="match status" value="1"/>
</dbReference>
<dbReference type="GO" id="GO:0006950">
    <property type="term" value="P:response to stress"/>
    <property type="evidence" value="ECO:0007669"/>
    <property type="project" value="TreeGrafter"/>
</dbReference>
<evidence type="ECO:0000313" key="2">
    <source>
        <dbReference type="EMBL" id="OIQ95686.1"/>
    </source>
</evidence>
<sequence length="148" mass="16019">MPPGRRTLMAVFRAVQGLKRSMDREFEPMELTGQQAGLLMRCASGAGGLTFEGLAKGLGTDSAGVTRLADRLEAKGLLAREASAEDRRATQLVLTKAGNDLVPAVRRSFGRWRERALKGVSDDEQEQLVRLLERIHANTDAAADRGAS</sequence>
<dbReference type="Pfam" id="PF12802">
    <property type="entry name" value="MarR_2"/>
    <property type="match status" value="1"/>
</dbReference>
<dbReference type="PRINTS" id="PR00598">
    <property type="entry name" value="HTHMARR"/>
</dbReference>
<dbReference type="Gene3D" id="1.10.10.10">
    <property type="entry name" value="Winged helix-like DNA-binding domain superfamily/Winged helix DNA-binding domain"/>
    <property type="match status" value="1"/>
</dbReference>
<dbReference type="SUPFAM" id="SSF46785">
    <property type="entry name" value="Winged helix' DNA-binding domain"/>
    <property type="match status" value="1"/>
</dbReference>
<reference evidence="2" key="1">
    <citation type="submission" date="2016-10" db="EMBL/GenBank/DDBJ databases">
        <title>Sequence of Gallionella enrichment culture.</title>
        <authorList>
            <person name="Poehlein A."/>
            <person name="Muehling M."/>
            <person name="Daniel R."/>
        </authorList>
    </citation>
    <scope>NUCLEOTIDE SEQUENCE</scope>
</reference>
<dbReference type="InterPro" id="IPR036388">
    <property type="entry name" value="WH-like_DNA-bd_sf"/>
</dbReference>
<dbReference type="PANTHER" id="PTHR33164">
    <property type="entry name" value="TRANSCRIPTIONAL REGULATOR, MARR FAMILY"/>
    <property type="match status" value="1"/>
</dbReference>
<dbReference type="SMART" id="SM00347">
    <property type="entry name" value="HTH_MARR"/>
    <property type="match status" value="1"/>
</dbReference>
<dbReference type="GO" id="GO:0003700">
    <property type="term" value="F:DNA-binding transcription factor activity"/>
    <property type="evidence" value="ECO:0007669"/>
    <property type="project" value="InterPro"/>
</dbReference>